<protein>
    <submittedName>
        <fullName evidence="5">Uncharacterized protein</fullName>
    </submittedName>
</protein>
<dbReference type="Pfam" id="PF13414">
    <property type="entry name" value="TPR_11"/>
    <property type="match status" value="1"/>
</dbReference>
<dbReference type="InterPro" id="IPR011990">
    <property type="entry name" value="TPR-like_helical_dom_sf"/>
</dbReference>
<organism evidence="5 6">
    <name type="scientific">Kinneretia aquatilis</name>
    <dbReference type="NCBI Taxonomy" id="2070761"/>
    <lineage>
        <taxon>Bacteria</taxon>
        <taxon>Pseudomonadati</taxon>
        <taxon>Pseudomonadota</taxon>
        <taxon>Betaproteobacteria</taxon>
        <taxon>Burkholderiales</taxon>
        <taxon>Sphaerotilaceae</taxon>
        <taxon>Roseateles</taxon>
    </lineage>
</organism>
<dbReference type="InterPro" id="IPR034122">
    <property type="entry name" value="Retropepsin-like_bacterial"/>
</dbReference>
<gene>
    <name evidence="5" type="ORF">C1O66_05000</name>
</gene>
<dbReference type="InterPro" id="IPR050498">
    <property type="entry name" value="Ycf3"/>
</dbReference>
<keyword evidence="6" id="KW-1185">Reference proteome</keyword>
<keyword evidence="2 3" id="KW-0802">TPR repeat</keyword>
<feature type="region of interest" description="Disordered" evidence="4">
    <location>
        <begin position="324"/>
        <end position="355"/>
    </location>
</feature>
<dbReference type="SMART" id="SM00028">
    <property type="entry name" value="TPR"/>
    <property type="match status" value="4"/>
</dbReference>
<dbReference type="Pfam" id="PF13975">
    <property type="entry name" value="gag-asp_proteas"/>
    <property type="match status" value="1"/>
</dbReference>
<keyword evidence="1" id="KW-0677">Repeat</keyword>
<dbReference type="Pfam" id="PF13650">
    <property type="entry name" value="Asp_protease_2"/>
    <property type="match status" value="1"/>
</dbReference>
<feature type="repeat" description="TPR" evidence="3">
    <location>
        <begin position="523"/>
        <end position="556"/>
    </location>
</feature>
<feature type="repeat" description="TPR" evidence="3">
    <location>
        <begin position="349"/>
        <end position="382"/>
    </location>
</feature>
<dbReference type="EMBL" id="POSP01000003">
    <property type="protein sequence ID" value="PND36956.1"/>
    <property type="molecule type" value="Genomic_DNA"/>
</dbReference>
<dbReference type="OrthoDB" id="8755602at2"/>
<evidence type="ECO:0000256" key="1">
    <source>
        <dbReference type="ARBA" id="ARBA00022737"/>
    </source>
</evidence>
<evidence type="ECO:0000256" key="3">
    <source>
        <dbReference type="PROSITE-ProRule" id="PRU00339"/>
    </source>
</evidence>
<dbReference type="SUPFAM" id="SSF50630">
    <property type="entry name" value="Acid proteases"/>
    <property type="match status" value="2"/>
</dbReference>
<dbReference type="CDD" id="cd05483">
    <property type="entry name" value="retropepsin_like_bacteria"/>
    <property type="match status" value="2"/>
</dbReference>
<proteinExistence type="predicted"/>
<dbReference type="InterPro" id="IPR019734">
    <property type="entry name" value="TPR_rpt"/>
</dbReference>
<dbReference type="InterPro" id="IPR021109">
    <property type="entry name" value="Peptidase_aspartic_dom_sf"/>
</dbReference>
<dbReference type="PROSITE" id="PS50005">
    <property type="entry name" value="TPR"/>
    <property type="match status" value="2"/>
</dbReference>
<dbReference type="PANTHER" id="PTHR44858:SF1">
    <property type="entry name" value="UDP-N-ACETYLGLUCOSAMINE--PEPTIDE N-ACETYLGLUCOSAMINYLTRANSFERASE SPINDLY-RELATED"/>
    <property type="match status" value="1"/>
</dbReference>
<reference evidence="5 6" key="1">
    <citation type="submission" date="2018-01" db="EMBL/GenBank/DDBJ databases">
        <title>Draft genome sequence of Paucibacter aquatile CR182 isolated from freshwater of the Nakdong River.</title>
        <authorList>
            <person name="Choi A."/>
            <person name="Chung E.J."/>
        </authorList>
    </citation>
    <scope>NUCLEOTIDE SEQUENCE [LARGE SCALE GENOMIC DNA]</scope>
    <source>
        <strain evidence="5 6">CR182</strain>
    </source>
</reference>
<evidence type="ECO:0000256" key="4">
    <source>
        <dbReference type="SAM" id="MobiDB-lite"/>
    </source>
</evidence>
<dbReference type="PANTHER" id="PTHR44858">
    <property type="entry name" value="TETRATRICOPEPTIDE REPEAT PROTEIN 6"/>
    <property type="match status" value="1"/>
</dbReference>
<sequence length="614" mass="66875">MEMTEESTGMRAAKRWAHQALAVISALGLWVACAQPGWAACKVQSLELPVTMKGSRAVATLGINGQDIPLIVDSGAFFSTLTHAAAQQLKMKVRALPWGMEITGVTGRDEHAGLATAERINLLGGELPNVDFVIGGNDDRNGTMGLLGRNILSVADTEYDLAHGLVRLMFPNEDCDKHGMAYWAGDTPVSEIELLRPDRKAKTPAIETIALVNGKRLRVLFDTGARTVMSLKAAKSVGVTDLKATGRVGGVGQGTVAGWSGAIDRFELGAEVVHNVRLSVADFELREIDMLLGVDFFLSHRIYVSKKQRRMYFTYNGGQVFALSKPEPKDDSDEAKSSGLPELGPEAKASSYARRGAASMARKDYKAALADLDRACEMEPQVAEHRVIRATLHLQMRQAKLAKQDLDAALAADPAHAEARMKRATLMAKPSKPDAALQDLDELDRLLPAQAPQRLQMAQIYLRLQHLPAVVKQLDHWLAAYPHDLATADALNQRCWTRVMLHSDLTQALRDCDRAIDLDAEQGKYFDSRGWLRLRQGEWHKALADFDRALKLDDKLAWPHYGRGIALGKLGDAAGAQAALAAARERRPEIDQEAGRYGLAVDAAAAKPAPASAP</sequence>
<evidence type="ECO:0000313" key="6">
    <source>
        <dbReference type="Proteomes" id="UP000235916"/>
    </source>
</evidence>
<name>A0A2N8KU27_9BURK</name>
<evidence type="ECO:0000313" key="5">
    <source>
        <dbReference type="EMBL" id="PND36956.1"/>
    </source>
</evidence>
<dbReference type="Proteomes" id="UP000235916">
    <property type="component" value="Unassembled WGS sequence"/>
</dbReference>
<comment type="caution">
    <text evidence="5">The sequence shown here is derived from an EMBL/GenBank/DDBJ whole genome shotgun (WGS) entry which is preliminary data.</text>
</comment>
<evidence type="ECO:0000256" key="2">
    <source>
        <dbReference type="ARBA" id="ARBA00022803"/>
    </source>
</evidence>
<dbReference type="AlphaFoldDB" id="A0A2N8KU27"/>
<accession>A0A2N8KU27</accession>
<dbReference type="Gene3D" id="1.25.40.10">
    <property type="entry name" value="Tetratricopeptide repeat domain"/>
    <property type="match status" value="3"/>
</dbReference>
<dbReference type="SUPFAM" id="SSF81901">
    <property type="entry name" value="HCP-like"/>
    <property type="match status" value="1"/>
</dbReference>
<dbReference type="Gene3D" id="2.40.70.10">
    <property type="entry name" value="Acid Proteases"/>
    <property type="match status" value="2"/>
</dbReference>